<proteinExistence type="predicted"/>
<accession>A0A0X3AQ88</accession>
<dbReference type="EMBL" id="FCOR01000005">
    <property type="protein sequence ID" value="CVK16205.1"/>
    <property type="molecule type" value="Genomic_DNA"/>
</dbReference>
<dbReference type="AlphaFoldDB" id="A0A0X3AQ88"/>
<protein>
    <recommendedName>
        <fullName evidence="3">DUF4105 domain-containing protein</fullName>
    </recommendedName>
</protein>
<sequence length="165" mass="18984">MVHRIAYPRRGELYIFEDTRRVNGYGHSAIGGKLKDSGSRSYRFISKEGRNQTEGGGNEIIGGESKFINNYYSSYESMINSEDISGKYNKMMTIKKLSYREVAQALNAAYESATSRYHFIFSNCFHVVKNALKSIGMYDGGLGTFIPNNGFYNIYYQYKPKKWYE</sequence>
<evidence type="ECO:0000313" key="1">
    <source>
        <dbReference type="EMBL" id="CVK16205.1"/>
    </source>
</evidence>
<keyword evidence="2" id="KW-1185">Reference proteome</keyword>
<reference evidence="1 2" key="1">
    <citation type="submission" date="2016-01" db="EMBL/GenBank/DDBJ databases">
        <authorList>
            <person name="McClelland M."/>
            <person name="Jain A."/>
            <person name="Saraogi P."/>
            <person name="Mendelson R."/>
            <person name="Westerman R."/>
            <person name="SanMiguel P."/>
            <person name="Csonka L."/>
        </authorList>
    </citation>
    <scope>NUCLEOTIDE SEQUENCE [LARGE SCALE GENOMIC DNA]</scope>
    <source>
        <strain evidence="1 2">R-53146</strain>
    </source>
</reference>
<evidence type="ECO:0000313" key="2">
    <source>
        <dbReference type="Proteomes" id="UP000182761"/>
    </source>
</evidence>
<organism evidence="1 2">
    <name type="scientific">Apibacter mensalis</name>
    <dbReference type="NCBI Taxonomy" id="1586267"/>
    <lineage>
        <taxon>Bacteria</taxon>
        <taxon>Pseudomonadati</taxon>
        <taxon>Bacteroidota</taxon>
        <taxon>Flavobacteriia</taxon>
        <taxon>Flavobacteriales</taxon>
        <taxon>Weeksellaceae</taxon>
        <taxon>Apibacter</taxon>
    </lineage>
</organism>
<dbReference type="RefSeq" id="WP_141656203.1">
    <property type="nucleotide sequence ID" value="NZ_FCOR01000005.1"/>
</dbReference>
<gene>
    <name evidence="1" type="ORF">Ga0061079_105164</name>
</gene>
<dbReference type="Proteomes" id="UP000182761">
    <property type="component" value="Unassembled WGS sequence"/>
</dbReference>
<dbReference type="STRING" id="1586267.GCA_001418685_01051"/>
<name>A0A0X3AQ88_9FLAO</name>
<evidence type="ECO:0008006" key="3">
    <source>
        <dbReference type="Google" id="ProtNLM"/>
    </source>
</evidence>